<dbReference type="Proteomes" id="UP001476247">
    <property type="component" value="Unassembled WGS sequence"/>
</dbReference>
<feature type="coiled-coil region" evidence="1">
    <location>
        <begin position="180"/>
        <end position="228"/>
    </location>
</feature>
<evidence type="ECO:0000313" key="3">
    <source>
        <dbReference type="EMBL" id="GAA5794905.1"/>
    </source>
</evidence>
<sequence length="437" mass="47940">MLSKDLAANAKAVNIIGPSNDYTFFSAQATQLNYSSSTDSSSFSTTTASVHTTTLSPMIRQPSNETNPGLSFFCQPVKNKQQQQQQPTTTNNTYKPHASFEKIQSQPLVISRINLTHRRPTTDLEDIDTDETISHNLKSTTTIAEDSLNVVRLPSFKTGFGLIGSGGGAGLASFMLRGNISQVKQDDARVSRKIQDLEIEKKSLLTLNKTLETVVKEQSNTISDLQDKLAAIERPLTPGLDTSLSKNGIMSSADILEPSDLERYMEDEDAAYERIRIMLLDLIEQAQSAVSQNKKVSGRVLTDVNRGMKRNDPIYNGRPRSVAGDKSITNTRNFVISNQQNRPATRRVSLGSINSVSSTTAVQQINRRDSLKLPSPATSPIPHRRYSIQQRSVSPALMTNNSTSSSNSVVSNTSSRASKYSNKNAKSSTSTTKKWSN</sequence>
<evidence type="ECO:0000313" key="4">
    <source>
        <dbReference type="Proteomes" id="UP001476247"/>
    </source>
</evidence>
<protein>
    <submittedName>
        <fullName evidence="3">Uncharacterized protein</fullName>
    </submittedName>
</protein>
<feature type="region of interest" description="Disordered" evidence="2">
    <location>
        <begin position="397"/>
        <end position="437"/>
    </location>
</feature>
<feature type="compositionally biased region" description="Low complexity" evidence="2">
    <location>
        <begin position="399"/>
        <end position="437"/>
    </location>
</feature>
<accession>A0ABP9XKL4</accession>
<name>A0ABP9XKL4_9FUNG</name>
<gene>
    <name evidence="3" type="ORF">HPULCUR_000253</name>
</gene>
<proteinExistence type="predicted"/>
<keyword evidence="1" id="KW-0175">Coiled coil</keyword>
<evidence type="ECO:0000256" key="1">
    <source>
        <dbReference type="SAM" id="Coils"/>
    </source>
</evidence>
<evidence type="ECO:0000256" key="2">
    <source>
        <dbReference type="SAM" id="MobiDB-lite"/>
    </source>
</evidence>
<organism evidence="3 4">
    <name type="scientific">Helicostylum pulchrum</name>
    <dbReference type="NCBI Taxonomy" id="562976"/>
    <lineage>
        <taxon>Eukaryota</taxon>
        <taxon>Fungi</taxon>
        <taxon>Fungi incertae sedis</taxon>
        <taxon>Mucoromycota</taxon>
        <taxon>Mucoromycotina</taxon>
        <taxon>Mucoromycetes</taxon>
        <taxon>Mucorales</taxon>
        <taxon>Mucorineae</taxon>
        <taxon>Mucoraceae</taxon>
        <taxon>Helicostylum</taxon>
    </lineage>
</organism>
<reference evidence="3 4" key="1">
    <citation type="submission" date="2024-04" db="EMBL/GenBank/DDBJ databases">
        <title>genome sequences of Mucor flavus KT1a and Helicostylum pulchrum KT1b strains isolation_sourced from the surface of a dry-aged beef.</title>
        <authorList>
            <person name="Toyotome T."/>
            <person name="Hosono M."/>
            <person name="Torimaru M."/>
            <person name="Fukuda K."/>
            <person name="Mikami N."/>
        </authorList>
    </citation>
    <scope>NUCLEOTIDE SEQUENCE [LARGE SCALE GENOMIC DNA]</scope>
    <source>
        <strain evidence="3 4">KT1b</strain>
    </source>
</reference>
<keyword evidence="4" id="KW-1185">Reference proteome</keyword>
<comment type="caution">
    <text evidence="3">The sequence shown here is derived from an EMBL/GenBank/DDBJ whole genome shotgun (WGS) entry which is preliminary data.</text>
</comment>
<dbReference type="EMBL" id="BAABUJ010000004">
    <property type="protein sequence ID" value="GAA5794905.1"/>
    <property type="molecule type" value="Genomic_DNA"/>
</dbReference>